<reference evidence="2 3" key="1">
    <citation type="submission" date="2012-08" db="EMBL/GenBank/DDBJ databases">
        <title>Whole genome shotgun sequence of Kineosphaera limosa NBRC 100340.</title>
        <authorList>
            <person name="Yoshida I."/>
            <person name="Isaki S."/>
            <person name="Hosoyama A."/>
            <person name="Tsuchikane K."/>
            <person name="Katsumata H."/>
            <person name="Ando Y."/>
            <person name="Ohji S."/>
            <person name="Hamada M."/>
            <person name="Tamura T."/>
            <person name="Yamazoe A."/>
            <person name="Yamazaki S."/>
            <person name="Fujita N."/>
        </authorList>
    </citation>
    <scope>NUCLEOTIDE SEQUENCE [LARGE SCALE GENOMIC DNA]</scope>
    <source>
        <strain evidence="2 3">NBRC 100340</strain>
    </source>
</reference>
<comment type="caution">
    <text evidence="2">The sequence shown here is derived from an EMBL/GenBank/DDBJ whole genome shotgun (WGS) entry which is preliminary data.</text>
</comment>
<proteinExistence type="predicted"/>
<dbReference type="STRING" id="1184609.KILIM_079_00050"/>
<name>K6X023_9MICO</name>
<sequence length="245" mass="25456">MALGDFLARLGGRAEQPAPEPEVDRPPTADALQEALAQTERLVDDGSVPSPVTARVLRITATVRDTIPRLDALGAGSDKAYSVMATATDYLPEAVGGYLRLPRRFADTRPVDGPKTALMVLVDQLDLLGGTMDAVFDAVCRDDANALVAHGRFLSEKFGAGSRGGELEVHGIAVPPQPSDTTSGDSTSGGTQPGDPQPVGAAHTPPPANEEQEPASDGSSPKQSSEQPPAAPRVEPLRPPSSLDL</sequence>
<feature type="compositionally biased region" description="Low complexity" evidence="1">
    <location>
        <begin position="179"/>
        <end position="194"/>
    </location>
</feature>
<dbReference type="EMBL" id="BAHD01000079">
    <property type="protein sequence ID" value="GAB97707.1"/>
    <property type="molecule type" value="Genomic_DNA"/>
</dbReference>
<dbReference type="eggNOG" id="ENOG50327PI">
    <property type="taxonomic scope" value="Bacteria"/>
</dbReference>
<organism evidence="2 3">
    <name type="scientific">Kineosphaera limosa NBRC 100340</name>
    <dbReference type="NCBI Taxonomy" id="1184609"/>
    <lineage>
        <taxon>Bacteria</taxon>
        <taxon>Bacillati</taxon>
        <taxon>Actinomycetota</taxon>
        <taxon>Actinomycetes</taxon>
        <taxon>Micrococcales</taxon>
        <taxon>Dermatophilaceae</taxon>
        <taxon>Kineosphaera</taxon>
    </lineage>
</organism>
<keyword evidence="3" id="KW-1185">Reference proteome</keyword>
<feature type="region of interest" description="Disordered" evidence="1">
    <location>
        <begin position="170"/>
        <end position="245"/>
    </location>
</feature>
<accession>K6X023</accession>
<feature type="compositionally biased region" description="Polar residues" evidence="1">
    <location>
        <begin position="217"/>
        <end position="227"/>
    </location>
</feature>
<dbReference type="RefSeq" id="WP_006594239.1">
    <property type="nucleotide sequence ID" value="NZ_BAHD01000079.1"/>
</dbReference>
<evidence type="ECO:0000256" key="1">
    <source>
        <dbReference type="SAM" id="MobiDB-lite"/>
    </source>
</evidence>
<protein>
    <submittedName>
        <fullName evidence="2">Uncharacterized protein</fullName>
    </submittedName>
</protein>
<gene>
    <name evidence="2" type="ORF">KILIM_079_00050</name>
</gene>
<evidence type="ECO:0000313" key="2">
    <source>
        <dbReference type="EMBL" id="GAB97707.1"/>
    </source>
</evidence>
<evidence type="ECO:0000313" key="3">
    <source>
        <dbReference type="Proteomes" id="UP000008366"/>
    </source>
</evidence>
<dbReference type="Proteomes" id="UP000008366">
    <property type="component" value="Unassembled WGS sequence"/>
</dbReference>
<dbReference type="AlphaFoldDB" id="K6X023"/>